<proteinExistence type="inferred from homology"/>
<name>A0A9D1L964_9CLOT</name>
<dbReference type="Pfam" id="PF19567">
    <property type="entry name" value="CpsB_CapC"/>
    <property type="match status" value="1"/>
</dbReference>
<dbReference type="InterPro" id="IPR016667">
    <property type="entry name" value="Caps_polysacc_synth_CpsB/CapC"/>
</dbReference>
<gene>
    <name evidence="6" type="ORF">IAD50_00750</name>
</gene>
<evidence type="ECO:0000256" key="5">
    <source>
        <dbReference type="ARBA" id="ARBA00051722"/>
    </source>
</evidence>
<accession>A0A9D1L964</accession>
<dbReference type="InterPro" id="IPR016195">
    <property type="entry name" value="Pol/histidinol_Pase-like"/>
</dbReference>
<organism evidence="6 7">
    <name type="scientific">Candidatus Egerieisoma faecipullorum</name>
    <dbReference type="NCBI Taxonomy" id="2840963"/>
    <lineage>
        <taxon>Bacteria</taxon>
        <taxon>Bacillati</taxon>
        <taxon>Bacillota</taxon>
        <taxon>Clostridia</taxon>
        <taxon>Eubacteriales</taxon>
        <taxon>Clostridiaceae</taxon>
        <taxon>Clostridiaceae incertae sedis</taxon>
        <taxon>Candidatus Egerieisoma</taxon>
    </lineage>
</organism>
<dbReference type="AlphaFoldDB" id="A0A9D1L964"/>
<keyword evidence="3" id="KW-0378">Hydrolase</keyword>
<evidence type="ECO:0000256" key="3">
    <source>
        <dbReference type="ARBA" id="ARBA00022801"/>
    </source>
</evidence>
<dbReference type="PANTHER" id="PTHR39181:SF1">
    <property type="entry name" value="TYROSINE-PROTEIN PHOSPHATASE YWQE"/>
    <property type="match status" value="1"/>
</dbReference>
<evidence type="ECO:0000313" key="7">
    <source>
        <dbReference type="Proteomes" id="UP000824089"/>
    </source>
</evidence>
<evidence type="ECO:0000256" key="4">
    <source>
        <dbReference type="ARBA" id="ARBA00022912"/>
    </source>
</evidence>
<dbReference type="Proteomes" id="UP000824089">
    <property type="component" value="Unassembled WGS sequence"/>
</dbReference>
<reference evidence="6" key="1">
    <citation type="submission" date="2020-10" db="EMBL/GenBank/DDBJ databases">
        <authorList>
            <person name="Gilroy R."/>
        </authorList>
    </citation>
    <scope>NUCLEOTIDE SEQUENCE</scope>
    <source>
        <strain evidence="6">CHK195-4489</strain>
    </source>
</reference>
<sequence>MEYVDFHSHILPHMDDGSKNPEMSSEMLEMLEEEEVCVVFATPHYYCYRESEASFLTRRADAFRALLGGIRETDREFTGPEIRLGAEIRLIREMPESLEIEPLMLEGTNLALFELPFDKYDVCMGENIHNLSVKYQLTPVIAHVERYVGLFRKSDYEELLSIPNAVYQISTNFMESKKTAEFVAGLIRSGLPLLFGSDCHNTTVRPPLMKTAFRSLKKFCSKYKISESEMADLFEYQKGLVQEGPVK</sequence>
<evidence type="ECO:0000313" key="6">
    <source>
        <dbReference type="EMBL" id="HIU28805.1"/>
    </source>
</evidence>
<dbReference type="Gene3D" id="3.20.20.140">
    <property type="entry name" value="Metal-dependent hydrolases"/>
    <property type="match status" value="1"/>
</dbReference>
<dbReference type="GO" id="GO:0030145">
    <property type="term" value="F:manganese ion binding"/>
    <property type="evidence" value="ECO:0007669"/>
    <property type="project" value="InterPro"/>
</dbReference>
<dbReference type="PANTHER" id="PTHR39181">
    <property type="entry name" value="TYROSINE-PROTEIN PHOSPHATASE YWQE"/>
    <property type="match status" value="1"/>
</dbReference>
<dbReference type="EMBL" id="DVMM01000014">
    <property type="protein sequence ID" value="HIU28805.1"/>
    <property type="molecule type" value="Genomic_DNA"/>
</dbReference>
<comment type="caution">
    <text evidence="6">The sequence shown here is derived from an EMBL/GenBank/DDBJ whole genome shotgun (WGS) entry which is preliminary data.</text>
</comment>
<dbReference type="EC" id="3.1.3.48" evidence="2"/>
<reference evidence="6" key="2">
    <citation type="journal article" date="2021" name="PeerJ">
        <title>Extensive microbial diversity within the chicken gut microbiome revealed by metagenomics and culture.</title>
        <authorList>
            <person name="Gilroy R."/>
            <person name="Ravi A."/>
            <person name="Getino M."/>
            <person name="Pursley I."/>
            <person name="Horton D.L."/>
            <person name="Alikhan N.F."/>
            <person name="Baker D."/>
            <person name="Gharbi K."/>
            <person name="Hall N."/>
            <person name="Watson M."/>
            <person name="Adriaenssens E.M."/>
            <person name="Foster-Nyarko E."/>
            <person name="Jarju S."/>
            <person name="Secka A."/>
            <person name="Antonio M."/>
            <person name="Oren A."/>
            <person name="Chaudhuri R.R."/>
            <person name="La Ragione R."/>
            <person name="Hildebrand F."/>
            <person name="Pallen M.J."/>
        </authorList>
    </citation>
    <scope>NUCLEOTIDE SEQUENCE</scope>
    <source>
        <strain evidence="6">CHK195-4489</strain>
    </source>
</reference>
<comment type="similarity">
    <text evidence="1">Belongs to the metallo-dependent hydrolases superfamily. CpsB/CapC family.</text>
</comment>
<comment type="catalytic activity">
    <reaction evidence="5">
        <text>O-phospho-L-tyrosyl-[protein] + H2O = L-tyrosyl-[protein] + phosphate</text>
        <dbReference type="Rhea" id="RHEA:10684"/>
        <dbReference type="Rhea" id="RHEA-COMP:10136"/>
        <dbReference type="Rhea" id="RHEA-COMP:20101"/>
        <dbReference type="ChEBI" id="CHEBI:15377"/>
        <dbReference type="ChEBI" id="CHEBI:43474"/>
        <dbReference type="ChEBI" id="CHEBI:46858"/>
        <dbReference type="ChEBI" id="CHEBI:61978"/>
        <dbReference type="EC" id="3.1.3.48"/>
    </reaction>
</comment>
<evidence type="ECO:0000256" key="1">
    <source>
        <dbReference type="ARBA" id="ARBA00005750"/>
    </source>
</evidence>
<dbReference type="SUPFAM" id="SSF89550">
    <property type="entry name" value="PHP domain-like"/>
    <property type="match status" value="1"/>
</dbReference>
<evidence type="ECO:0000256" key="2">
    <source>
        <dbReference type="ARBA" id="ARBA00013064"/>
    </source>
</evidence>
<keyword evidence="4" id="KW-0904">Protein phosphatase</keyword>
<protein>
    <recommendedName>
        <fullName evidence="2">protein-tyrosine-phosphatase</fullName>
        <ecNumber evidence="2">3.1.3.48</ecNumber>
    </recommendedName>
</protein>
<dbReference type="GO" id="GO:0004725">
    <property type="term" value="F:protein tyrosine phosphatase activity"/>
    <property type="evidence" value="ECO:0007669"/>
    <property type="project" value="UniProtKB-EC"/>
</dbReference>